<evidence type="ECO:0000256" key="2">
    <source>
        <dbReference type="ARBA" id="ARBA00012224"/>
    </source>
</evidence>
<dbReference type="InterPro" id="IPR015421">
    <property type="entry name" value="PyrdxlP-dep_Trfase_major"/>
</dbReference>
<dbReference type="Pfam" id="PF00155">
    <property type="entry name" value="Aminotran_1_2"/>
    <property type="match status" value="1"/>
</dbReference>
<dbReference type="CDD" id="cd00609">
    <property type="entry name" value="AAT_like"/>
    <property type="match status" value="1"/>
</dbReference>
<sequence length="247" mass="27795">MQEQDGYWTIDFDDLERQLSRENCTMFLHCSPHNPTGRVFTRDELLKIGELCQKYNVFLVSDEIHADLTRVGQAHLPIAMLFPDEQRLLTCTSPSKTFNIAGNNHAHIIVSDTRIRAELSHSAYCGHPGALSIDASMAAYDESEDWLEELRAYLDGNFAMMRALLADKLPNAVFRIPEGTYLAFVDLRAYCDDEQALKERISRAGVFVQFGEDFVDNGSCHMRVNAACPRSVLKEGLNRICAALSSN</sequence>
<evidence type="ECO:0000256" key="3">
    <source>
        <dbReference type="ARBA" id="ARBA00022898"/>
    </source>
</evidence>
<keyword evidence="4 7" id="KW-0456">Lyase</keyword>
<dbReference type="Gene3D" id="3.90.1150.10">
    <property type="entry name" value="Aspartate Aminotransferase, domain 1"/>
    <property type="match status" value="1"/>
</dbReference>
<dbReference type="GO" id="GO:0047804">
    <property type="term" value="F:cysteine-S-conjugate beta-lyase activity"/>
    <property type="evidence" value="ECO:0007669"/>
    <property type="project" value="UniProtKB-EC"/>
</dbReference>
<gene>
    <name evidence="7" type="primary">patB_34</name>
    <name evidence="7" type="ORF">SDC9_112198</name>
</gene>
<dbReference type="EMBL" id="VSSQ01020446">
    <property type="protein sequence ID" value="MPM65303.1"/>
    <property type="molecule type" value="Genomic_DNA"/>
</dbReference>
<proteinExistence type="inferred from homology"/>
<evidence type="ECO:0000256" key="4">
    <source>
        <dbReference type="ARBA" id="ARBA00023239"/>
    </source>
</evidence>
<dbReference type="InterPro" id="IPR015422">
    <property type="entry name" value="PyrdxlP-dep_Trfase_small"/>
</dbReference>
<evidence type="ECO:0000256" key="1">
    <source>
        <dbReference type="ARBA" id="ARBA00001933"/>
    </source>
</evidence>
<comment type="cofactor">
    <cofactor evidence="1">
        <name>pyridoxal 5'-phosphate</name>
        <dbReference type="ChEBI" id="CHEBI:597326"/>
    </cofactor>
</comment>
<dbReference type="SUPFAM" id="SSF53383">
    <property type="entry name" value="PLP-dependent transferases"/>
    <property type="match status" value="1"/>
</dbReference>
<keyword evidence="3" id="KW-0663">Pyridoxal phosphate</keyword>
<evidence type="ECO:0000259" key="6">
    <source>
        <dbReference type="Pfam" id="PF00155"/>
    </source>
</evidence>
<evidence type="ECO:0000256" key="5">
    <source>
        <dbReference type="ARBA" id="ARBA00037974"/>
    </source>
</evidence>
<dbReference type="EC" id="4.4.1.13" evidence="2"/>
<dbReference type="InterPro" id="IPR051798">
    <property type="entry name" value="Class-II_PLP-Dep_Aminotrans"/>
</dbReference>
<protein>
    <recommendedName>
        <fullName evidence="2">cysteine-S-conjugate beta-lyase</fullName>
        <ecNumber evidence="2">4.4.1.13</ecNumber>
    </recommendedName>
</protein>
<dbReference type="AlphaFoldDB" id="A0A645BQ08"/>
<reference evidence="7" key="1">
    <citation type="submission" date="2019-08" db="EMBL/GenBank/DDBJ databases">
        <authorList>
            <person name="Kucharzyk K."/>
            <person name="Murdoch R.W."/>
            <person name="Higgins S."/>
            <person name="Loffler F."/>
        </authorList>
    </citation>
    <scope>NUCLEOTIDE SEQUENCE</scope>
</reference>
<dbReference type="GO" id="GO:0030170">
    <property type="term" value="F:pyridoxal phosphate binding"/>
    <property type="evidence" value="ECO:0007669"/>
    <property type="project" value="InterPro"/>
</dbReference>
<evidence type="ECO:0000313" key="7">
    <source>
        <dbReference type="EMBL" id="MPM65303.1"/>
    </source>
</evidence>
<comment type="similarity">
    <text evidence="5">Belongs to the class-II pyridoxal-phosphate-dependent aminotransferase family. MalY/PatB cystathionine beta-lyase subfamily.</text>
</comment>
<dbReference type="Gene3D" id="3.40.640.10">
    <property type="entry name" value="Type I PLP-dependent aspartate aminotransferase-like (Major domain)"/>
    <property type="match status" value="1"/>
</dbReference>
<dbReference type="InterPro" id="IPR015424">
    <property type="entry name" value="PyrdxlP-dep_Trfase"/>
</dbReference>
<dbReference type="InterPro" id="IPR004839">
    <property type="entry name" value="Aminotransferase_I/II_large"/>
</dbReference>
<comment type="caution">
    <text evidence="7">The sequence shown here is derived from an EMBL/GenBank/DDBJ whole genome shotgun (WGS) entry which is preliminary data.</text>
</comment>
<feature type="domain" description="Aminotransferase class I/classII large" evidence="6">
    <location>
        <begin position="7"/>
        <end position="240"/>
    </location>
</feature>
<name>A0A645BQ08_9ZZZZ</name>
<dbReference type="PANTHER" id="PTHR43525:SF1">
    <property type="entry name" value="PROTEIN MALY"/>
    <property type="match status" value="1"/>
</dbReference>
<accession>A0A645BQ08</accession>
<organism evidence="7">
    <name type="scientific">bioreactor metagenome</name>
    <dbReference type="NCBI Taxonomy" id="1076179"/>
    <lineage>
        <taxon>unclassified sequences</taxon>
        <taxon>metagenomes</taxon>
        <taxon>ecological metagenomes</taxon>
    </lineage>
</organism>
<dbReference type="PANTHER" id="PTHR43525">
    <property type="entry name" value="PROTEIN MALY"/>
    <property type="match status" value="1"/>
</dbReference>